<accession>A0ABD0TTL6</accession>
<dbReference type="AlphaFoldDB" id="A0ABD0TTL6"/>
<organism evidence="1 3">
    <name type="scientific">Dendrobium thyrsiflorum</name>
    <name type="common">Pinecone-like raceme dendrobium</name>
    <name type="synonym">Orchid</name>
    <dbReference type="NCBI Taxonomy" id="117978"/>
    <lineage>
        <taxon>Eukaryota</taxon>
        <taxon>Viridiplantae</taxon>
        <taxon>Streptophyta</taxon>
        <taxon>Embryophyta</taxon>
        <taxon>Tracheophyta</taxon>
        <taxon>Spermatophyta</taxon>
        <taxon>Magnoliopsida</taxon>
        <taxon>Liliopsida</taxon>
        <taxon>Asparagales</taxon>
        <taxon>Orchidaceae</taxon>
        <taxon>Epidendroideae</taxon>
        <taxon>Malaxideae</taxon>
        <taxon>Dendrobiinae</taxon>
        <taxon>Dendrobium</taxon>
    </lineage>
</organism>
<dbReference type="Proteomes" id="UP001552299">
    <property type="component" value="Unassembled WGS sequence"/>
</dbReference>
<dbReference type="EMBL" id="JANQDX010000031">
    <property type="protein sequence ID" value="KAL0903007.1"/>
    <property type="molecule type" value="Genomic_DNA"/>
</dbReference>
<proteinExistence type="predicted"/>
<evidence type="ECO:0000313" key="1">
    <source>
        <dbReference type="EMBL" id="KAL0903001.1"/>
    </source>
</evidence>
<keyword evidence="3" id="KW-1185">Reference proteome</keyword>
<evidence type="ECO:0000313" key="2">
    <source>
        <dbReference type="EMBL" id="KAL0903007.1"/>
    </source>
</evidence>
<dbReference type="EMBL" id="JANQDX010000031">
    <property type="protein sequence ID" value="KAL0903001.1"/>
    <property type="molecule type" value="Genomic_DNA"/>
</dbReference>
<comment type="caution">
    <text evidence="1">The sequence shown here is derived from an EMBL/GenBank/DDBJ whole genome shotgun (WGS) entry which is preliminary data.</text>
</comment>
<name>A0ABD0TTL6_DENTH</name>
<evidence type="ECO:0000313" key="3">
    <source>
        <dbReference type="Proteomes" id="UP001552299"/>
    </source>
</evidence>
<gene>
    <name evidence="1" type="ORF">M5K25_028289</name>
    <name evidence="2" type="ORF">M5K25_028295</name>
</gene>
<protein>
    <submittedName>
        <fullName evidence="1">Uncharacterized protein</fullName>
    </submittedName>
</protein>
<sequence length="145" mass="15994">MEKSTFNISIRCLQVLSLVKGISFPDRRIQSSHRFPYGYLVTTSPQSKTPPWYAPIRPPKAFVALVVGLRGERVTQHDFGSHVKALRKAPAPNGEILAESTATCWHSSQVVALARHSAPRLTSVAISPEAHVSATQNEGFARYRT</sequence>
<reference evidence="1 3" key="1">
    <citation type="journal article" date="2024" name="Plant Biotechnol. J.">
        <title>Dendrobium thyrsiflorum genome and its molecular insights into genes involved in important horticultural traits.</title>
        <authorList>
            <person name="Chen B."/>
            <person name="Wang J.Y."/>
            <person name="Zheng P.J."/>
            <person name="Li K.L."/>
            <person name="Liang Y.M."/>
            <person name="Chen X.F."/>
            <person name="Zhang C."/>
            <person name="Zhao X."/>
            <person name="He X."/>
            <person name="Zhang G.Q."/>
            <person name="Liu Z.J."/>
            <person name="Xu Q."/>
        </authorList>
    </citation>
    <scope>NUCLEOTIDE SEQUENCE [LARGE SCALE GENOMIC DNA]</scope>
    <source>
        <strain evidence="1">GZMU011</strain>
    </source>
</reference>